<feature type="region of interest" description="Disordered" evidence="1">
    <location>
        <begin position="45"/>
        <end position="70"/>
    </location>
</feature>
<reference evidence="2 3" key="1">
    <citation type="submission" date="2021-01" db="EMBL/GenBank/DDBJ databases">
        <title>Whole genome shotgun sequence of Planotetraspora phitsanulokensis NBRC 104273.</title>
        <authorList>
            <person name="Komaki H."/>
            <person name="Tamura T."/>
        </authorList>
    </citation>
    <scope>NUCLEOTIDE SEQUENCE [LARGE SCALE GENOMIC DNA]</scope>
    <source>
        <strain evidence="2 3">NBRC 104273</strain>
    </source>
</reference>
<evidence type="ECO:0000256" key="1">
    <source>
        <dbReference type="SAM" id="MobiDB-lite"/>
    </source>
</evidence>
<dbReference type="RefSeq" id="WP_308441945.1">
    <property type="nucleotide sequence ID" value="NZ_BOOP01000050.1"/>
</dbReference>
<organism evidence="2 3">
    <name type="scientific">Planotetraspora phitsanulokensis</name>
    <dbReference type="NCBI Taxonomy" id="575192"/>
    <lineage>
        <taxon>Bacteria</taxon>
        <taxon>Bacillati</taxon>
        <taxon>Actinomycetota</taxon>
        <taxon>Actinomycetes</taxon>
        <taxon>Streptosporangiales</taxon>
        <taxon>Streptosporangiaceae</taxon>
        <taxon>Planotetraspora</taxon>
    </lineage>
</organism>
<gene>
    <name evidence="2" type="ORF">Pph01_80690</name>
</gene>
<sequence>MSVPLDQVRLRHLGLGLWQYPGATTALPADVTGPFQLPVRAGHRAHRQAKVGGESAHRGADKCPRSTTPHRISSASCARICSYGGEGLVTPTLIMTT</sequence>
<evidence type="ECO:0000313" key="3">
    <source>
        <dbReference type="Proteomes" id="UP000622547"/>
    </source>
</evidence>
<keyword evidence="3" id="KW-1185">Reference proteome</keyword>
<dbReference type="Proteomes" id="UP000622547">
    <property type="component" value="Unassembled WGS sequence"/>
</dbReference>
<dbReference type="EMBL" id="BOOP01000050">
    <property type="protein sequence ID" value="GII43066.1"/>
    <property type="molecule type" value="Genomic_DNA"/>
</dbReference>
<dbReference type="AlphaFoldDB" id="A0A8J3UGW1"/>
<accession>A0A8J3UGW1</accession>
<feature type="compositionally biased region" description="Basic and acidic residues" evidence="1">
    <location>
        <begin position="55"/>
        <end position="64"/>
    </location>
</feature>
<proteinExistence type="predicted"/>
<comment type="caution">
    <text evidence="2">The sequence shown here is derived from an EMBL/GenBank/DDBJ whole genome shotgun (WGS) entry which is preliminary data.</text>
</comment>
<evidence type="ECO:0000313" key="2">
    <source>
        <dbReference type="EMBL" id="GII43066.1"/>
    </source>
</evidence>
<name>A0A8J3UGW1_9ACTN</name>
<protein>
    <submittedName>
        <fullName evidence="2">Uncharacterized protein</fullName>
    </submittedName>
</protein>